<dbReference type="Pfam" id="PF00932">
    <property type="entry name" value="LTD"/>
    <property type="match status" value="1"/>
</dbReference>
<proteinExistence type="predicted"/>
<evidence type="ECO:0000259" key="2">
    <source>
        <dbReference type="PROSITE" id="PS51841"/>
    </source>
</evidence>
<evidence type="ECO:0000313" key="4">
    <source>
        <dbReference type="Proteomes" id="UP001500967"/>
    </source>
</evidence>
<dbReference type="Proteomes" id="UP001500967">
    <property type="component" value="Unassembled WGS sequence"/>
</dbReference>
<dbReference type="RefSeq" id="WP_344648116.1">
    <property type="nucleotide sequence ID" value="NZ_BAAAGX010000006.1"/>
</dbReference>
<organism evidence="3 4">
    <name type="scientific">Cryptosporangium japonicum</name>
    <dbReference type="NCBI Taxonomy" id="80872"/>
    <lineage>
        <taxon>Bacteria</taxon>
        <taxon>Bacillati</taxon>
        <taxon>Actinomycetota</taxon>
        <taxon>Actinomycetes</taxon>
        <taxon>Cryptosporangiales</taxon>
        <taxon>Cryptosporangiaceae</taxon>
        <taxon>Cryptosporangium</taxon>
    </lineage>
</organism>
<dbReference type="SUPFAM" id="SSF74853">
    <property type="entry name" value="Lamin A/C globular tail domain"/>
    <property type="match status" value="1"/>
</dbReference>
<feature type="chain" id="PRO_5046844341" description="LTD domain-containing protein" evidence="1">
    <location>
        <begin position="30"/>
        <end position="151"/>
    </location>
</feature>
<dbReference type="PROSITE" id="PS51841">
    <property type="entry name" value="LTD"/>
    <property type="match status" value="1"/>
</dbReference>
<evidence type="ECO:0000313" key="3">
    <source>
        <dbReference type="EMBL" id="GAA0231798.1"/>
    </source>
</evidence>
<evidence type="ECO:0000256" key="1">
    <source>
        <dbReference type="SAM" id="SignalP"/>
    </source>
</evidence>
<accession>A0ABN0TW79</accession>
<name>A0ABN0TW79_9ACTN</name>
<dbReference type="InterPro" id="IPR001322">
    <property type="entry name" value="Lamin_tail_dom"/>
</dbReference>
<sequence>MRLIPGLTSTATAAAAVVFALVPAAPASAAPVVQFSRAVYDSPGTDTRTNTSLNAEYLTLKNTGKATVNLNRWTVRDVANHVYTFTGNVTVRPGATLWLHTGRGTNTATHRYWNSGNYIWNNTGDTAYLRDPAGNQIDTCGWKKGTGSVAC</sequence>
<feature type="signal peptide" evidence="1">
    <location>
        <begin position="1"/>
        <end position="29"/>
    </location>
</feature>
<dbReference type="Gene3D" id="2.60.40.1260">
    <property type="entry name" value="Lamin Tail domain"/>
    <property type="match status" value="1"/>
</dbReference>
<reference evidence="3 4" key="1">
    <citation type="journal article" date="2019" name="Int. J. Syst. Evol. Microbiol.">
        <title>The Global Catalogue of Microorganisms (GCM) 10K type strain sequencing project: providing services to taxonomists for standard genome sequencing and annotation.</title>
        <authorList>
            <consortium name="The Broad Institute Genomics Platform"/>
            <consortium name="The Broad Institute Genome Sequencing Center for Infectious Disease"/>
            <person name="Wu L."/>
            <person name="Ma J."/>
        </authorList>
    </citation>
    <scope>NUCLEOTIDE SEQUENCE [LARGE SCALE GENOMIC DNA]</scope>
    <source>
        <strain evidence="3 4">JCM 10425</strain>
    </source>
</reference>
<protein>
    <recommendedName>
        <fullName evidence="2">LTD domain-containing protein</fullName>
    </recommendedName>
</protein>
<dbReference type="EMBL" id="BAAAGX010000006">
    <property type="protein sequence ID" value="GAA0231798.1"/>
    <property type="molecule type" value="Genomic_DNA"/>
</dbReference>
<dbReference type="InterPro" id="IPR036415">
    <property type="entry name" value="Lamin_tail_dom_sf"/>
</dbReference>
<comment type="caution">
    <text evidence="3">The sequence shown here is derived from an EMBL/GenBank/DDBJ whole genome shotgun (WGS) entry which is preliminary data.</text>
</comment>
<keyword evidence="1" id="KW-0732">Signal</keyword>
<gene>
    <name evidence="3" type="ORF">GCM10009539_16510</name>
</gene>
<feature type="domain" description="LTD" evidence="2">
    <location>
        <begin position="21"/>
        <end position="144"/>
    </location>
</feature>
<keyword evidence="4" id="KW-1185">Reference proteome</keyword>